<evidence type="ECO:0000313" key="2">
    <source>
        <dbReference type="EMBL" id="MDE1464257.1"/>
    </source>
</evidence>
<evidence type="ECO:0000256" key="1">
    <source>
        <dbReference type="SAM" id="Phobius"/>
    </source>
</evidence>
<dbReference type="PANTHER" id="PTHR38592">
    <property type="entry name" value="BLL4819 PROTEIN"/>
    <property type="match status" value="1"/>
</dbReference>
<dbReference type="InterPro" id="IPR014550">
    <property type="entry name" value="UCP028704_OpgC"/>
</dbReference>
<feature type="transmembrane region" description="Helical" evidence="1">
    <location>
        <begin position="305"/>
        <end position="326"/>
    </location>
</feature>
<dbReference type="PANTHER" id="PTHR38592:SF3">
    <property type="entry name" value="BLL4819 PROTEIN"/>
    <property type="match status" value="1"/>
</dbReference>
<proteinExistence type="predicted"/>
<name>A0ABT5UD00_9GAMM</name>
<dbReference type="Proteomes" id="UP001528823">
    <property type="component" value="Unassembled WGS sequence"/>
</dbReference>
<feature type="transmembrane region" description="Helical" evidence="1">
    <location>
        <begin position="12"/>
        <end position="30"/>
    </location>
</feature>
<dbReference type="PIRSF" id="PIRSF028704">
    <property type="entry name" value="UPC028704"/>
    <property type="match status" value="1"/>
</dbReference>
<feature type="transmembrane region" description="Helical" evidence="1">
    <location>
        <begin position="338"/>
        <end position="358"/>
    </location>
</feature>
<dbReference type="Pfam" id="PF10129">
    <property type="entry name" value="OpgC_C"/>
    <property type="match status" value="1"/>
</dbReference>
<feature type="transmembrane region" description="Helical" evidence="1">
    <location>
        <begin position="128"/>
        <end position="154"/>
    </location>
</feature>
<feature type="transmembrane region" description="Helical" evidence="1">
    <location>
        <begin position="275"/>
        <end position="293"/>
    </location>
</feature>
<sequence>MSRIVQIDCFRGWMLLIMTVDHLLFLPFAYLDGWSEITYGFAGYVTAAEGFFLLSGLVSGVVFTKVIENKSFKYAQRKLWYRARELYFWHLLCFISAALIIFCFPAITSDWAKNPYMTEFVENPLISMIMGAFFTSLPNFLDIIPVYVLFLIVTPFILNRLVLGKFRVILFCSVIFWILAQLRPQQFLLSGIKSWLPILPWNFGYFEIFAWQLIFILGIVLGYYLVKGTLSIPKSTSLLLISLVFTIFMLCHRHSSYFQLVLPLQESWISVSSLGPLRLLNTVALGYVLFRAASQFPNYFNQKAFIYLGQHSLYVFTYHIIFLYTLTLFRMQISELNFVVQMIIFGCCLASLWAPAYVHSRWIARKKAVVYIPNTNI</sequence>
<keyword evidence="1" id="KW-1133">Transmembrane helix</keyword>
<keyword evidence="1" id="KW-0812">Transmembrane</keyword>
<comment type="caution">
    <text evidence="2">The sequence shown here is derived from an EMBL/GenBank/DDBJ whole genome shotgun (WGS) entry which is preliminary data.</text>
</comment>
<reference evidence="2 3" key="1">
    <citation type="submission" date="2022-11" db="EMBL/GenBank/DDBJ databases">
        <title>Spartinivicinus poritis sp. nov., isolated from scleractinian coral Porites lutea.</title>
        <authorList>
            <person name="Zhang G."/>
            <person name="Cai L."/>
            <person name="Wei Q."/>
        </authorList>
    </citation>
    <scope>NUCLEOTIDE SEQUENCE [LARGE SCALE GENOMIC DNA]</scope>
    <source>
        <strain evidence="2 3">A2-2</strain>
    </source>
</reference>
<gene>
    <name evidence="2" type="primary">opgC</name>
    <name evidence="2" type="ORF">ORQ98_20055</name>
</gene>
<feature type="transmembrane region" description="Helical" evidence="1">
    <location>
        <begin position="238"/>
        <end position="255"/>
    </location>
</feature>
<dbReference type="RefSeq" id="WP_274690587.1">
    <property type="nucleotide sequence ID" value="NZ_JAPMOU010000031.1"/>
</dbReference>
<keyword evidence="3" id="KW-1185">Reference proteome</keyword>
<feature type="transmembrane region" description="Helical" evidence="1">
    <location>
        <begin position="203"/>
        <end position="226"/>
    </location>
</feature>
<feature type="transmembrane region" description="Helical" evidence="1">
    <location>
        <begin position="87"/>
        <end position="108"/>
    </location>
</feature>
<accession>A0ABT5UD00</accession>
<keyword evidence="1" id="KW-0472">Membrane</keyword>
<dbReference type="EMBL" id="JAPMOU010000031">
    <property type="protein sequence ID" value="MDE1464257.1"/>
    <property type="molecule type" value="Genomic_DNA"/>
</dbReference>
<evidence type="ECO:0000313" key="3">
    <source>
        <dbReference type="Proteomes" id="UP001528823"/>
    </source>
</evidence>
<protein>
    <submittedName>
        <fullName evidence="2">OpgC domain-containing protein</fullName>
    </submittedName>
</protein>
<organism evidence="2 3">
    <name type="scientific">Spartinivicinus poritis</name>
    <dbReference type="NCBI Taxonomy" id="2994640"/>
    <lineage>
        <taxon>Bacteria</taxon>
        <taxon>Pseudomonadati</taxon>
        <taxon>Pseudomonadota</taxon>
        <taxon>Gammaproteobacteria</taxon>
        <taxon>Oceanospirillales</taxon>
        <taxon>Zooshikellaceae</taxon>
        <taxon>Spartinivicinus</taxon>
    </lineage>
</organism>
<feature type="transmembrane region" description="Helical" evidence="1">
    <location>
        <begin position="166"/>
        <end position="183"/>
    </location>
</feature>
<feature type="transmembrane region" description="Helical" evidence="1">
    <location>
        <begin position="42"/>
        <end position="67"/>
    </location>
</feature>